<dbReference type="AlphaFoldDB" id="A0A8I1AP97"/>
<accession>A0A8I1AP97</accession>
<evidence type="ECO:0000313" key="2">
    <source>
        <dbReference type="Proteomes" id="UP000645612"/>
    </source>
</evidence>
<sequence length="107" mass="10857">MKMNNLAMGLGVAVLGFAVVQYFKGQQARNTGLSTITNPNAGATWQSLTFPLGTATGGVNMTGGVDNVYSSTSWNPDALGAAIGQDAAAAMNATGQGTLNSWGFTLP</sequence>
<comment type="caution">
    <text evidence="1">The sequence shown here is derived from an EMBL/GenBank/DDBJ whole genome shotgun (WGS) entry which is preliminary data.</text>
</comment>
<dbReference type="Proteomes" id="UP000645612">
    <property type="component" value="Unassembled WGS sequence"/>
</dbReference>
<reference evidence="1" key="1">
    <citation type="submission" date="2020-12" db="EMBL/GenBank/DDBJ databases">
        <title>Burkholderia cepacia complex in Mexico.</title>
        <authorList>
            <person name="Estrada P."/>
        </authorList>
    </citation>
    <scope>NUCLEOTIDE SEQUENCE</scope>
    <source>
        <strain evidence="1">871</strain>
    </source>
</reference>
<evidence type="ECO:0000313" key="1">
    <source>
        <dbReference type="EMBL" id="MBH9695283.1"/>
    </source>
</evidence>
<proteinExistence type="predicted"/>
<name>A0A8I1AP97_BURCE</name>
<dbReference type="EMBL" id="JAEDXG010000002">
    <property type="protein sequence ID" value="MBH9695283.1"/>
    <property type="molecule type" value="Genomic_DNA"/>
</dbReference>
<organism evidence="1 2">
    <name type="scientific">Burkholderia cepacia</name>
    <name type="common">Pseudomonas cepacia</name>
    <dbReference type="NCBI Taxonomy" id="292"/>
    <lineage>
        <taxon>Bacteria</taxon>
        <taxon>Pseudomonadati</taxon>
        <taxon>Pseudomonadota</taxon>
        <taxon>Betaproteobacteria</taxon>
        <taxon>Burkholderiales</taxon>
        <taxon>Burkholderiaceae</taxon>
        <taxon>Burkholderia</taxon>
        <taxon>Burkholderia cepacia complex</taxon>
    </lineage>
</organism>
<dbReference type="RefSeq" id="WP_176129466.1">
    <property type="nucleotide sequence ID" value="NZ_CADDZZ010000001.1"/>
</dbReference>
<gene>
    <name evidence="1" type="ORF">JAO13_02325</name>
</gene>
<protein>
    <submittedName>
        <fullName evidence="1">Uncharacterized protein</fullName>
    </submittedName>
</protein>